<accession>A0A1M5BWV5</accession>
<protein>
    <submittedName>
        <fullName evidence="3">Trk system potassium uptake protein TrkA</fullName>
    </submittedName>
</protein>
<feature type="domain" description="RCK C-terminal" evidence="2">
    <location>
        <begin position="135"/>
        <end position="218"/>
    </location>
</feature>
<evidence type="ECO:0000259" key="1">
    <source>
        <dbReference type="PROSITE" id="PS51201"/>
    </source>
</evidence>
<dbReference type="Gene3D" id="3.40.50.720">
    <property type="entry name" value="NAD(P)-binding Rossmann-like Domain"/>
    <property type="match status" value="1"/>
</dbReference>
<dbReference type="GO" id="GO:0008324">
    <property type="term" value="F:monoatomic cation transmembrane transporter activity"/>
    <property type="evidence" value="ECO:0007669"/>
    <property type="project" value="InterPro"/>
</dbReference>
<keyword evidence="4" id="KW-1185">Reference proteome</keyword>
<dbReference type="Pfam" id="PF02254">
    <property type="entry name" value="TrkA_N"/>
    <property type="match status" value="1"/>
</dbReference>
<dbReference type="PANTHER" id="PTHR43833:SF7">
    <property type="entry name" value="KTR SYSTEM POTASSIUM UPTAKE PROTEIN C"/>
    <property type="match status" value="1"/>
</dbReference>
<feature type="domain" description="RCK N-terminal" evidence="1">
    <location>
        <begin position="2"/>
        <end position="118"/>
    </location>
</feature>
<dbReference type="InterPro" id="IPR003148">
    <property type="entry name" value="RCK_N"/>
</dbReference>
<dbReference type="InterPro" id="IPR050721">
    <property type="entry name" value="Trk_Ktr_HKT_K-transport"/>
</dbReference>
<organism evidence="3 4">
    <name type="scientific">Modicisalibacter ilicicola DSM 19980</name>
    <dbReference type="NCBI Taxonomy" id="1121942"/>
    <lineage>
        <taxon>Bacteria</taxon>
        <taxon>Pseudomonadati</taxon>
        <taxon>Pseudomonadota</taxon>
        <taxon>Gammaproteobacteria</taxon>
        <taxon>Oceanospirillales</taxon>
        <taxon>Halomonadaceae</taxon>
        <taxon>Modicisalibacter</taxon>
    </lineage>
</organism>
<reference evidence="3 4" key="1">
    <citation type="submission" date="2016-11" db="EMBL/GenBank/DDBJ databases">
        <authorList>
            <person name="Jaros S."/>
            <person name="Januszkiewicz K."/>
            <person name="Wedrychowicz H."/>
        </authorList>
    </citation>
    <scope>NUCLEOTIDE SEQUENCE [LARGE SCALE GENOMIC DNA]</scope>
    <source>
        <strain evidence="3 4">DSM 19980</strain>
    </source>
</reference>
<dbReference type="GO" id="GO:0006813">
    <property type="term" value="P:potassium ion transport"/>
    <property type="evidence" value="ECO:0007669"/>
    <property type="project" value="InterPro"/>
</dbReference>
<dbReference type="RefSeq" id="WP_072823767.1">
    <property type="nucleotide sequence ID" value="NZ_FQUJ01000012.1"/>
</dbReference>
<dbReference type="SUPFAM" id="SSF116726">
    <property type="entry name" value="TrkA C-terminal domain-like"/>
    <property type="match status" value="1"/>
</dbReference>
<evidence type="ECO:0000313" key="4">
    <source>
        <dbReference type="Proteomes" id="UP000184346"/>
    </source>
</evidence>
<dbReference type="Pfam" id="PF02080">
    <property type="entry name" value="TrkA_C"/>
    <property type="match status" value="1"/>
</dbReference>
<dbReference type="OrthoDB" id="9776294at2"/>
<sequence>MSRQFAILGLGYFGVTVAQELRRQNDDVLGIDHDEARVNALSDLLTHALVADITDEQTLAELSLDEYDAVIIDVDDNIEASMTCTLLLRELGIREIWVKAHSDTHYRLLRHLGARHVVYPEYDTGIRVAESLHYHAMVDFIDLGDHQFVVELQTTERMCENCATVADLDLDEGSLSLIAIKRRREIIRSPSADTRLEEKDNLILMGELDDLRKLGKKL</sequence>
<dbReference type="SUPFAM" id="SSF51735">
    <property type="entry name" value="NAD(P)-binding Rossmann-fold domains"/>
    <property type="match status" value="1"/>
</dbReference>
<dbReference type="InterPro" id="IPR036291">
    <property type="entry name" value="NAD(P)-bd_dom_sf"/>
</dbReference>
<dbReference type="InterPro" id="IPR036721">
    <property type="entry name" value="RCK_C_sf"/>
</dbReference>
<evidence type="ECO:0000259" key="2">
    <source>
        <dbReference type="PROSITE" id="PS51202"/>
    </source>
</evidence>
<proteinExistence type="predicted"/>
<gene>
    <name evidence="3" type="ORF">SAMN02745148_02721</name>
</gene>
<dbReference type="PROSITE" id="PS51201">
    <property type="entry name" value="RCK_N"/>
    <property type="match status" value="1"/>
</dbReference>
<dbReference type="Gene3D" id="3.30.70.1450">
    <property type="entry name" value="Regulator of K+ conductance, C-terminal domain"/>
    <property type="match status" value="1"/>
</dbReference>
<dbReference type="EMBL" id="FQUJ01000012">
    <property type="protein sequence ID" value="SHF46979.1"/>
    <property type="molecule type" value="Genomic_DNA"/>
</dbReference>
<dbReference type="STRING" id="1121942.SAMN02745148_02721"/>
<dbReference type="PANTHER" id="PTHR43833">
    <property type="entry name" value="POTASSIUM CHANNEL PROTEIN 2-RELATED-RELATED"/>
    <property type="match status" value="1"/>
</dbReference>
<dbReference type="Proteomes" id="UP000184346">
    <property type="component" value="Unassembled WGS sequence"/>
</dbReference>
<dbReference type="PROSITE" id="PS51202">
    <property type="entry name" value="RCK_C"/>
    <property type="match status" value="1"/>
</dbReference>
<dbReference type="AlphaFoldDB" id="A0A1M5BWV5"/>
<evidence type="ECO:0000313" key="3">
    <source>
        <dbReference type="EMBL" id="SHF46979.1"/>
    </source>
</evidence>
<name>A0A1M5BWV5_9GAMM</name>
<dbReference type="InterPro" id="IPR006037">
    <property type="entry name" value="RCK_C"/>
</dbReference>